<sequence>MTHDDERKRDFARLRAAIDGTSQQLEAKIAAEDAQLRELQRQAHAMDKRRGGPGSADARKYALGSVLVMLGLGEVDDTALLGLLSHSDRIPRLIDRLPRHDGDTSFAGQVRALLADPAIGPWCRQWGRVLQWRQRAPLYRAEVERFITSGRTGPDERWRKRDITAAQLFLIRTLEELLGVTFPDSTETPATRGDAFDWIHAHGGNPTYWQEPPLPTDL</sequence>
<dbReference type="PATRIC" id="fig|172044.3.peg.3333"/>
<gene>
    <name evidence="2" type="ORF">NS355_03300</name>
</gene>
<dbReference type="Proteomes" id="UP000073923">
    <property type="component" value="Unassembled WGS sequence"/>
</dbReference>
<reference evidence="2 3" key="1">
    <citation type="journal article" date="2016" name="Front. Microbiol.">
        <title>Genomic Resource of Rice Seed Associated Bacteria.</title>
        <authorList>
            <person name="Midha S."/>
            <person name="Bansal K."/>
            <person name="Sharma S."/>
            <person name="Kumar N."/>
            <person name="Patil P.P."/>
            <person name="Chaudhry V."/>
            <person name="Patil P.B."/>
        </authorList>
    </citation>
    <scope>NUCLEOTIDE SEQUENCE [LARGE SCALE GENOMIC DNA]</scope>
    <source>
        <strain evidence="2 3">NS355</strain>
    </source>
</reference>
<comment type="caution">
    <text evidence="2">The sequence shown here is derived from an EMBL/GenBank/DDBJ whole genome shotgun (WGS) entry which is preliminary data.</text>
</comment>
<evidence type="ECO:0000256" key="1">
    <source>
        <dbReference type="SAM" id="Coils"/>
    </source>
</evidence>
<dbReference type="OrthoDB" id="7432835at2"/>
<evidence type="ECO:0000313" key="3">
    <source>
        <dbReference type="Proteomes" id="UP000073923"/>
    </source>
</evidence>
<keyword evidence="1" id="KW-0175">Coiled coil</keyword>
<protein>
    <submittedName>
        <fullName evidence="2">Uncharacterized protein</fullName>
    </submittedName>
</protein>
<organism evidence="2 3">
    <name type="scientific">Sphingomonas yabuuchiae</name>
    <dbReference type="NCBI Taxonomy" id="172044"/>
    <lineage>
        <taxon>Bacteria</taxon>
        <taxon>Pseudomonadati</taxon>
        <taxon>Pseudomonadota</taxon>
        <taxon>Alphaproteobacteria</taxon>
        <taxon>Sphingomonadales</taxon>
        <taxon>Sphingomonadaceae</taxon>
        <taxon>Sphingomonas</taxon>
    </lineage>
</organism>
<dbReference type="EMBL" id="LDTF01000009">
    <property type="protein sequence ID" value="KTW00662.1"/>
    <property type="molecule type" value="Genomic_DNA"/>
</dbReference>
<name>A0A147IYJ3_9SPHN</name>
<evidence type="ECO:0000313" key="2">
    <source>
        <dbReference type="EMBL" id="KTW00662.1"/>
    </source>
</evidence>
<proteinExistence type="predicted"/>
<dbReference type="RefSeq" id="WP_058717458.1">
    <property type="nucleotide sequence ID" value="NZ_LDTF01000009.1"/>
</dbReference>
<dbReference type="AlphaFoldDB" id="A0A147IYJ3"/>
<accession>A0A147IYJ3</accession>
<feature type="coiled-coil region" evidence="1">
    <location>
        <begin position="22"/>
        <end position="49"/>
    </location>
</feature>